<proteinExistence type="predicted"/>
<reference evidence="2 3" key="1">
    <citation type="submission" date="2020-03" db="EMBL/GenBank/DDBJ databases">
        <title>Roseomonas selenitidurans sp. nov. isolated from urban soil.</title>
        <authorList>
            <person name="Liu H."/>
        </authorList>
    </citation>
    <scope>NUCLEOTIDE SEQUENCE [LARGE SCALE GENOMIC DNA]</scope>
    <source>
        <strain evidence="2 3">BU-1</strain>
    </source>
</reference>
<comment type="caution">
    <text evidence="2">The sequence shown here is derived from an EMBL/GenBank/DDBJ whole genome shotgun (WGS) entry which is preliminary data.</text>
</comment>
<dbReference type="Proteomes" id="UP000787635">
    <property type="component" value="Unassembled WGS sequence"/>
</dbReference>
<evidence type="ECO:0000313" key="2">
    <source>
        <dbReference type="EMBL" id="NKC31683.1"/>
    </source>
</evidence>
<evidence type="ECO:0000256" key="1">
    <source>
        <dbReference type="SAM" id="MobiDB-lite"/>
    </source>
</evidence>
<keyword evidence="3" id="KW-1185">Reference proteome</keyword>
<organism evidence="2 3">
    <name type="scientific">Falsiroseomonas selenitidurans</name>
    <dbReference type="NCBI Taxonomy" id="2716335"/>
    <lineage>
        <taxon>Bacteria</taxon>
        <taxon>Pseudomonadati</taxon>
        <taxon>Pseudomonadota</taxon>
        <taxon>Alphaproteobacteria</taxon>
        <taxon>Acetobacterales</taxon>
        <taxon>Roseomonadaceae</taxon>
        <taxon>Falsiroseomonas</taxon>
    </lineage>
</organism>
<feature type="region of interest" description="Disordered" evidence="1">
    <location>
        <begin position="93"/>
        <end position="117"/>
    </location>
</feature>
<protein>
    <submittedName>
        <fullName evidence="2">Uncharacterized protein</fullName>
    </submittedName>
</protein>
<accession>A0ABX1E3U7</accession>
<evidence type="ECO:0000313" key="3">
    <source>
        <dbReference type="Proteomes" id="UP000787635"/>
    </source>
</evidence>
<sequence length="117" mass="12765">MSPRLLVALPFLVAATGLVLASRRTEALVRARVTAPAERVTIDLRPATYAALPAPVRRYFDVAFNGQAEVTLRGVDWTEQGEFLLPVGRFSVQGRQRSRRASRSMPGRGASTDSACH</sequence>
<dbReference type="EMBL" id="JAAVNE010000017">
    <property type="protein sequence ID" value="NKC31683.1"/>
    <property type="molecule type" value="Genomic_DNA"/>
</dbReference>
<gene>
    <name evidence="2" type="ORF">HEQ75_12520</name>
</gene>
<name>A0ABX1E3U7_9PROT</name>
<dbReference type="RefSeq" id="WP_168030942.1">
    <property type="nucleotide sequence ID" value="NZ_JAAVNE010000017.1"/>
</dbReference>